<accession>A0ABZ2KK00</accession>
<sequence>MPTRDEILARRNELLDRSIASEIAAYDFLRPPWVLYPGEHPFSIAWRMGNGEHQIMCWTRWLEGRDAGEVVAALQHFGAIPADWAWWAAEVLRLMAPGDGYVEDAYEVPFQQVREKLAAMGLAVNGEPSSE</sequence>
<name>A0ABZ2KK00_9BACT</name>
<dbReference type="RefSeq" id="WP_394849627.1">
    <property type="nucleotide sequence ID" value="NZ_CP089982.1"/>
</dbReference>
<evidence type="ECO:0000313" key="2">
    <source>
        <dbReference type="Proteomes" id="UP001379533"/>
    </source>
</evidence>
<gene>
    <name evidence="1" type="ORF">LZC95_19520</name>
</gene>
<organism evidence="1 2">
    <name type="scientific">Pendulispora brunnea</name>
    <dbReference type="NCBI Taxonomy" id="2905690"/>
    <lineage>
        <taxon>Bacteria</taxon>
        <taxon>Pseudomonadati</taxon>
        <taxon>Myxococcota</taxon>
        <taxon>Myxococcia</taxon>
        <taxon>Myxococcales</taxon>
        <taxon>Sorangiineae</taxon>
        <taxon>Pendulisporaceae</taxon>
        <taxon>Pendulispora</taxon>
    </lineage>
</organism>
<dbReference type="Proteomes" id="UP001379533">
    <property type="component" value="Chromosome"/>
</dbReference>
<evidence type="ECO:0000313" key="1">
    <source>
        <dbReference type="EMBL" id="WXA98997.1"/>
    </source>
</evidence>
<reference evidence="1 2" key="1">
    <citation type="submission" date="2021-12" db="EMBL/GenBank/DDBJ databases">
        <title>Discovery of the Pendulisporaceae a myxobacterial family with distinct sporulation behavior and unique specialized metabolism.</title>
        <authorList>
            <person name="Garcia R."/>
            <person name="Popoff A."/>
            <person name="Bader C.D."/>
            <person name="Loehr J."/>
            <person name="Walesch S."/>
            <person name="Walt C."/>
            <person name="Boldt J."/>
            <person name="Bunk B."/>
            <person name="Haeckl F.J.F.P.J."/>
            <person name="Gunesch A.P."/>
            <person name="Birkelbach J."/>
            <person name="Nuebel U."/>
            <person name="Pietschmann T."/>
            <person name="Bach T."/>
            <person name="Mueller R."/>
        </authorList>
    </citation>
    <scope>NUCLEOTIDE SEQUENCE [LARGE SCALE GENOMIC DNA]</scope>
    <source>
        <strain evidence="1 2">MSr12523</strain>
    </source>
</reference>
<protein>
    <submittedName>
        <fullName evidence="1">Uncharacterized protein</fullName>
    </submittedName>
</protein>
<dbReference type="EMBL" id="CP089982">
    <property type="protein sequence ID" value="WXA98997.1"/>
    <property type="molecule type" value="Genomic_DNA"/>
</dbReference>
<keyword evidence="2" id="KW-1185">Reference proteome</keyword>
<proteinExistence type="predicted"/>